<sequence>MSNEKKNPYQYDPFDYNHHEINKSSFPFFNYGTSSIYQNPPHDPQTLNGFGSDHPNSFMSFTDCLHGSLDYNTLSKAFDMSCSSSEVISPPLDHDNNSNKQRAAATGVGDHSVGTNSTTENPSTPNYSSISSSPNEAAGAGAVAVAVDHQVLDEDSDHKSKKDKQPKLRSDGDDEDKSKKGSKAKKKEKRKREPRYAFLTKSEVDHLEDGYRWRKYGQKAVKNSPYPRSYYRCTTQKCIVKKRVERSFQDSSTLITTYEGQHNHQCPATLRGNLNLNAVGMLSPNSLLASASLSGSARFSHEFLAQFLPMDNQLQLQSHQHDHPPSSTLYSTLMSPHRHHHNQQQQQLPASDYGLLQDLVPSFSHKKEP</sequence>
<proteinExistence type="evidence at transcript level"/>
<evidence type="ECO:0000256" key="2">
    <source>
        <dbReference type="ARBA" id="ARBA00023015"/>
    </source>
</evidence>
<dbReference type="GO" id="GO:0043565">
    <property type="term" value="F:sequence-specific DNA binding"/>
    <property type="evidence" value="ECO:0007669"/>
    <property type="project" value="InterPro"/>
</dbReference>
<feature type="compositionally biased region" description="Low complexity" evidence="6">
    <location>
        <begin position="115"/>
        <end position="147"/>
    </location>
</feature>
<dbReference type="SMART" id="SM00774">
    <property type="entry name" value="WRKY"/>
    <property type="match status" value="1"/>
</dbReference>
<evidence type="ECO:0000256" key="6">
    <source>
        <dbReference type="SAM" id="MobiDB-lite"/>
    </source>
</evidence>
<evidence type="ECO:0000313" key="9">
    <source>
        <dbReference type="EMBL" id="RXH90310.1"/>
    </source>
</evidence>
<accession>A0A498J493</accession>
<feature type="compositionally biased region" description="Polar residues" evidence="6">
    <location>
        <begin position="325"/>
        <end position="334"/>
    </location>
</feature>
<gene>
    <name evidence="8" type="primary">WRKY54</name>
    <name evidence="9" type="ORF">DVH24_032667</name>
</gene>
<dbReference type="InterPro" id="IPR003657">
    <property type="entry name" value="WRKY_dom"/>
</dbReference>
<evidence type="ECO:0000256" key="5">
    <source>
        <dbReference type="ARBA" id="ARBA00023242"/>
    </source>
</evidence>
<dbReference type="EMBL" id="MH150914">
    <property type="protein sequence ID" value="QDL95026.1"/>
    <property type="molecule type" value="mRNA"/>
</dbReference>
<feature type="region of interest" description="Disordered" evidence="6">
    <location>
        <begin position="316"/>
        <end position="348"/>
    </location>
</feature>
<feature type="domain" description="WRKY" evidence="7">
    <location>
        <begin position="202"/>
        <end position="267"/>
    </location>
</feature>
<organism evidence="9 10">
    <name type="scientific">Malus domestica</name>
    <name type="common">Apple</name>
    <name type="synonym">Pyrus malus</name>
    <dbReference type="NCBI Taxonomy" id="3750"/>
    <lineage>
        <taxon>Eukaryota</taxon>
        <taxon>Viridiplantae</taxon>
        <taxon>Streptophyta</taxon>
        <taxon>Embryophyta</taxon>
        <taxon>Tracheophyta</taxon>
        <taxon>Spermatophyta</taxon>
        <taxon>Magnoliopsida</taxon>
        <taxon>eudicotyledons</taxon>
        <taxon>Gunneridae</taxon>
        <taxon>Pentapetalae</taxon>
        <taxon>rosids</taxon>
        <taxon>fabids</taxon>
        <taxon>Rosales</taxon>
        <taxon>Rosaceae</taxon>
        <taxon>Amygdaloideae</taxon>
        <taxon>Maleae</taxon>
        <taxon>Malus</taxon>
    </lineage>
</organism>
<keyword evidence="4" id="KW-0804">Transcription</keyword>
<keyword evidence="5" id="KW-0539">Nucleus</keyword>
<dbReference type="EMBL" id="RDQH01000335">
    <property type="protein sequence ID" value="RXH90310.1"/>
    <property type="molecule type" value="Genomic_DNA"/>
</dbReference>
<evidence type="ECO:0000259" key="7">
    <source>
        <dbReference type="PROSITE" id="PS50811"/>
    </source>
</evidence>
<evidence type="ECO:0000313" key="8">
    <source>
        <dbReference type="EMBL" id="QDL95026.1"/>
    </source>
</evidence>
<keyword evidence="2" id="KW-0805">Transcription regulation</keyword>
<feature type="compositionally biased region" description="Basic and acidic residues" evidence="6">
    <location>
        <begin position="150"/>
        <end position="179"/>
    </location>
</feature>
<dbReference type="AlphaFoldDB" id="A0A498J493"/>
<feature type="compositionally biased region" description="Basic residues" evidence="6">
    <location>
        <begin position="180"/>
        <end position="193"/>
    </location>
</feature>
<comment type="subcellular location">
    <subcellularLocation>
        <location evidence="1">Nucleus</location>
    </subcellularLocation>
</comment>
<name>A0A498J493_MALDO</name>
<dbReference type="Gene3D" id="2.20.25.80">
    <property type="entry name" value="WRKY domain"/>
    <property type="match status" value="1"/>
</dbReference>
<dbReference type="PANTHER" id="PTHR31221">
    <property type="entry name" value="WRKY TRANSCRIPTION FACTOR PROTEIN 1-RELATED"/>
    <property type="match status" value="1"/>
</dbReference>
<dbReference type="InterPro" id="IPR036576">
    <property type="entry name" value="WRKY_dom_sf"/>
</dbReference>
<dbReference type="FunFam" id="2.20.25.80:FF:000003">
    <property type="entry name" value="WRKY transcription factor 57"/>
    <property type="match status" value="1"/>
</dbReference>
<evidence type="ECO:0000256" key="1">
    <source>
        <dbReference type="ARBA" id="ARBA00004123"/>
    </source>
</evidence>
<reference evidence="9 10" key="2">
    <citation type="submission" date="2018-10" db="EMBL/GenBank/DDBJ databases">
        <title>A high-quality apple genome assembly.</title>
        <authorList>
            <person name="Hu J."/>
        </authorList>
    </citation>
    <scope>NUCLEOTIDE SEQUENCE [LARGE SCALE GENOMIC DNA]</scope>
    <source>
        <strain evidence="10">cv. HFTH1</strain>
        <tissue evidence="9">Young leaf</tissue>
    </source>
</reference>
<evidence type="ECO:0000313" key="10">
    <source>
        <dbReference type="Proteomes" id="UP000290289"/>
    </source>
</evidence>
<reference evidence="8" key="1">
    <citation type="submission" date="2018-03" db="EMBL/GenBank/DDBJ databases">
        <title>Molecular cloning and functional analysis of WRKY transcription factors in apple.</title>
        <authorList>
            <person name="Dong Q."/>
        </authorList>
    </citation>
    <scope>NUCLEOTIDE SEQUENCE</scope>
</reference>
<keyword evidence="10" id="KW-1185">Reference proteome</keyword>
<dbReference type="InterPro" id="IPR044810">
    <property type="entry name" value="WRKY_plant"/>
</dbReference>
<feature type="region of interest" description="Disordered" evidence="6">
    <location>
        <begin position="89"/>
        <end position="194"/>
    </location>
</feature>
<keyword evidence="3" id="KW-0238">DNA-binding</keyword>
<dbReference type="STRING" id="3750.A0A498J493"/>
<dbReference type="Proteomes" id="UP000290289">
    <property type="component" value="Chromosome 9"/>
</dbReference>
<evidence type="ECO:0000256" key="4">
    <source>
        <dbReference type="ARBA" id="ARBA00023163"/>
    </source>
</evidence>
<dbReference type="SUPFAM" id="SSF118290">
    <property type="entry name" value="WRKY DNA-binding domain"/>
    <property type="match status" value="1"/>
</dbReference>
<dbReference type="GO" id="GO:0005634">
    <property type="term" value="C:nucleus"/>
    <property type="evidence" value="ECO:0007669"/>
    <property type="project" value="UniProtKB-SubCell"/>
</dbReference>
<evidence type="ECO:0000256" key="3">
    <source>
        <dbReference type="ARBA" id="ARBA00023125"/>
    </source>
</evidence>
<dbReference type="GO" id="GO:0003700">
    <property type="term" value="F:DNA-binding transcription factor activity"/>
    <property type="evidence" value="ECO:0007669"/>
    <property type="project" value="InterPro"/>
</dbReference>
<protein>
    <submittedName>
        <fullName evidence="8">Group IIc WRKY transcription factor</fullName>
    </submittedName>
</protein>
<dbReference type="Pfam" id="PF03106">
    <property type="entry name" value="WRKY"/>
    <property type="match status" value="1"/>
</dbReference>
<dbReference type="PANTHER" id="PTHR31221:SF320">
    <property type="entry name" value="WRKY TRANSCRIPTION FACTOR 20"/>
    <property type="match status" value="1"/>
</dbReference>
<dbReference type="PROSITE" id="PS50811">
    <property type="entry name" value="WRKY"/>
    <property type="match status" value="1"/>
</dbReference>